<sequence>MKAINIVLLFKLFSLVVSDNCGITFRQTSVICDCQSQYRKLIPDHCPKNTTDLLLANNNMGILRVHVFTKYTQLRHLDVSNCSITAIEKLAFGNLVFLESLNLFLNPIKEFKSNLFASIGGLQYLSIPHYLLSTYPEGSWSDLVNLTTVMTMGGLSNKTFAPVFSAIKRLDYFRHFCDYDGSAIQKMKYKNCLENLDLARNNFDIHQAMVITYYTLFSNLKRIDLFQMDGNRHFKILNYHYVKRTKNLYFPDQQTKLDNRSNYRKADVLFRLPASLEFVNASFIGHHGGHSPNSITFTGIKHMKMFDLTGTTTED</sequence>
<feature type="chain" id="PRO_5026677223" evidence="2">
    <location>
        <begin position="19"/>
        <end position="315"/>
    </location>
</feature>
<accession>A0A6J8DN72</accession>
<dbReference type="SUPFAM" id="SSF52058">
    <property type="entry name" value="L domain-like"/>
    <property type="match status" value="1"/>
</dbReference>
<evidence type="ECO:0000313" key="3">
    <source>
        <dbReference type="EMBL" id="CAC5409375.1"/>
    </source>
</evidence>
<name>A0A6J8DN72_MYTCO</name>
<dbReference type="AlphaFoldDB" id="A0A6J8DN72"/>
<dbReference type="PANTHER" id="PTHR24373">
    <property type="entry name" value="SLIT RELATED LEUCINE-RICH REPEAT NEURONAL PROTEIN"/>
    <property type="match status" value="1"/>
</dbReference>
<gene>
    <name evidence="3" type="ORF">MCOR_42673</name>
</gene>
<dbReference type="InterPro" id="IPR032675">
    <property type="entry name" value="LRR_dom_sf"/>
</dbReference>
<dbReference type="Gene3D" id="3.80.10.10">
    <property type="entry name" value="Ribonuclease Inhibitor"/>
    <property type="match status" value="1"/>
</dbReference>
<dbReference type="EMBL" id="CACVKT020007641">
    <property type="protein sequence ID" value="CAC5409375.1"/>
    <property type="molecule type" value="Genomic_DNA"/>
</dbReference>
<organism evidence="3 4">
    <name type="scientific">Mytilus coruscus</name>
    <name type="common">Sea mussel</name>
    <dbReference type="NCBI Taxonomy" id="42192"/>
    <lineage>
        <taxon>Eukaryota</taxon>
        <taxon>Metazoa</taxon>
        <taxon>Spiralia</taxon>
        <taxon>Lophotrochozoa</taxon>
        <taxon>Mollusca</taxon>
        <taxon>Bivalvia</taxon>
        <taxon>Autobranchia</taxon>
        <taxon>Pteriomorphia</taxon>
        <taxon>Mytilida</taxon>
        <taxon>Mytiloidea</taxon>
        <taxon>Mytilidae</taxon>
        <taxon>Mytilinae</taxon>
        <taxon>Mytilus</taxon>
    </lineage>
</organism>
<dbReference type="GO" id="GO:0005615">
    <property type="term" value="C:extracellular space"/>
    <property type="evidence" value="ECO:0007669"/>
    <property type="project" value="TreeGrafter"/>
</dbReference>
<dbReference type="Proteomes" id="UP000507470">
    <property type="component" value="Unassembled WGS sequence"/>
</dbReference>
<protein>
    <submittedName>
        <fullName evidence="3">Uncharacterized protein</fullName>
    </submittedName>
</protein>
<keyword evidence="4" id="KW-1185">Reference proteome</keyword>
<dbReference type="GO" id="GO:0031012">
    <property type="term" value="C:extracellular matrix"/>
    <property type="evidence" value="ECO:0007669"/>
    <property type="project" value="TreeGrafter"/>
</dbReference>
<evidence type="ECO:0000313" key="4">
    <source>
        <dbReference type="Proteomes" id="UP000507470"/>
    </source>
</evidence>
<feature type="signal peptide" evidence="2">
    <location>
        <begin position="1"/>
        <end position="18"/>
    </location>
</feature>
<keyword evidence="1 2" id="KW-0732">Signal</keyword>
<evidence type="ECO:0000256" key="1">
    <source>
        <dbReference type="ARBA" id="ARBA00022729"/>
    </source>
</evidence>
<dbReference type="PANTHER" id="PTHR24373:SF370">
    <property type="entry name" value="FISH-LIPS, ISOFORM E"/>
    <property type="match status" value="1"/>
</dbReference>
<reference evidence="3 4" key="1">
    <citation type="submission" date="2020-06" db="EMBL/GenBank/DDBJ databases">
        <authorList>
            <person name="Li R."/>
            <person name="Bekaert M."/>
        </authorList>
    </citation>
    <scope>NUCLEOTIDE SEQUENCE [LARGE SCALE GENOMIC DNA]</scope>
    <source>
        <strain evidence="4">wild</strain>
    </source>
</reference>
<proteinExistence type="predicted"/>
<evidence type="ECO:0000256" key="2">
    <source>
        <dbReference type="SAM" id="SignalP"/>
    </source>
</evidence>
<dbReference type="OrthoDB" id="6363818at2759"/>
<dbReference type="InterPro" id="IPR050328">
    <property type="entry name" value="Dev_Immune_Receptor"/>
</dbReference>